<comment type="caution">
    <text evidence="2">The sequence shown here is derived from an EMBL/GenBank/DDBJ whole genome shotgun (WGS) entry which is preliminary data.</text>
</comment>
<reference evidence="2" key="1">
    <citation type="journal article" date="2014" name="Front. Microbiol.">
        <title>High frequency of phylogenetically diverse reductive dehalogenase-homologous genes in deep subseafloor sedimentary metagenomes.</title>
        <authorList>
            <person name="Kawai M."/>
            <person name="Futagami T."/>
            <person name="Toyoda A."/>
            <person name="Takaki Y."/>
            <person name="Nishi S."/>
            <person name="Hori S."/>
            <person name="Arai W."/>
            <person name="Tsubouchi T."/>
            <person name="Morono Y."/>
            <person name="Uchiyama I."/>
            <person name="Ito T."/>
            <person name="Fujiyama A."/>
            <person name="Inagaki F."/>
            <person name="Takami H."/>
        </authorList>
    </citation>
    <scope>NUCLEOTIDE SEQUENCE</scope>
    <source>
        <strain evidence="2">Expedition CK06-06</strain>
    </source>
</reference>
<proteinExistence type="predicted"/>
<sequence>MTVALAPSMALTLPPGPAGEKLLKAEISLRRKELKSARDRDLFDKGFEILLTLIRQPVTGMILGVVLCELLERAEIFSSKMTWLLEAAIISGSALSAIGSMASVIKD</sequence>
<protein>
    <submittedName>
        <fullName evidence="2">Uncharacterized protein</fullName>
    </submittedName>
</protein>
<organism evidence="2">
    <name type="scientific">marine sediment metagenome</name>
    <dbReference type="NCBI Taxonomy" id="412755"/>
    <lineage>
        <taxon>unclassified sequences</taxon>
        <taxon>metagenomes</taxon>
        <taxon>ecological metagenomes</taxon>
    </lineage>
</organism>
<feature type="transmembrane region" description="Helical" evidence="1">
    <location>
        <begin position="49"/>
        <end position="71"/>
    </location>
</feature>
<keyword evidence="1" id="KW-0812">Transmembrane</keyword>
<feature type="transmembrane region" description="Helical" evidence="1">
    <location>
        <begin position="83"/>
        <end position="105"/>
    </location>
</feature>
<accession>X1KFY7</accession>
<evidence type="ECO:0000256" key="1">
    <source>
        <dbReference type="SAM" id="Phobius"/>
    </source>
</evidence>
<name>X1KFY7_9ZZZZ</name>
<gene>
    <name evidence="2" type="ORF">S06H3_00342</name>
</gene>
<dbReference type="EMBL" id="BARV01000058">
    <property type="protein sequence ID" value="GAH92540.1"/>
    <property type="molecule type" value="Genomic_DNA"/>
</dbReference>
<keyword evidence="1" id="KW-0472">Membrane</keyword>
<dbReference type="AlphaFoldDB" id="X1KFY7"/>
<evidence type="ECO:0000313" key="2">
    <source>
        <dbReference type="EMBL" id="GAH92540.1"/>
    </source>
</evidence>
<keyword evidence="1" id="KW-1133">Transmembrane helix</keyword>